<feature type="region of interest" description="Disordered" evidence="1">
    <location>
        <begin position="1"/>
        <end position="21"/>
    </location>
</feature>
<gene>
    <name evidence="2" type="ORF">MYCTH_2125134</name>
</gene>
<dbReference type="RefSeq" id="XP_003661418.1">
    <property type="nucleotide sequence ID" value="XM_003661370.1"/>
</dbReference>
<dbReference type="VEuPathDB" id="FungiDB:MYCTH_2125134"/>
<dbReference type="InParanoid" id="G2Q870"/>
<sequence>MTSRAETTRDQQAAGRNRASRPVVVERYLRVQVRKETAGTDMYVVLRRLSGEAKGPGVARVVTARGLTTAPDEDAGSGGGRKAQGPQKPGASEMYPFPRQGERETELAAAWDQVCVQRFPRPFEGNGMRRHGLQRCRVAALLGKTAGQ</sequence>
<feature type="region of interest" description="Disordered" evidence="1">
    <location>
        <begin position="67"/>
        <end position="97"/>
    </location>
</feature>
<keyword evidence="3" id="KW-1185">Reference proteome</keyword>
<dbReference type="Proteomes" id="UP000007322">
    <property type="component" value="Chromosome 2"/>
</dbReference>
<dbReference type="EMBL" id="CP003003">
    <property type="protein sequence ID" value="AEO56173.1"/>
    <property type="molecule type" value="Genomic_DNA"/>
</dbReference>
<dbReference type="GeneID" id="11512097"/>
<evidence type="ECO:0000256" key="1">
    <source>
        <dbReference type="SAM" id="MobiDB-lite"/>
    </source>
</evidence>
<proteinExistence type="predicted"/>
<dbReference type="AlphaFoldDB" id="G2Q870"/>
<reference evidence="2 3" key="1">
    <citation type="journal article" date="2011" name="Nat. Biotechnol.">
        <title>Comparative genomic analysis of the thermophilic biomass-degrading fungi Myceliophthora thermophila and Thielavia terrestris.</title>
        <authorList>
            <person name="Berka R.M."/>
            <person name="Grigoriev I.V."/>
            <person name="Otillar R."/>
            <person name="Salamov A."/>
            <person name="Grimwood J."/>
            <person name="Reid I."/>
            <person name="Ishmael N."/>
            <person name="John T."/>
            <person name="Darmond C."/>
            <person name="Moisan M.-C."/>
            <person name="Henrissat B."/>
            <person name="Coutinho P.M."/>
            <person name="Lombard V."/>
            <person name="Natvig D.O."/>
            <person name="Lindquist E."/>
            <person name="Schmutz J."/>
            <person name="Lucas S."/>
            <person name="Harris P."/>
            <person name="Powlowski J."/>
            <person name="Bellemare A."/>
            <person name="Taylor D."/>
            <person name="Butler G."/>
            <person name="de Vries R.P."/>
            <person name="Allijn I.E."/>
            <person name="van den Brink J."/>
            <person name="Ushinsky S."/>
            <person name="Storms R."/>
            <person name="Powell A.J."/>
            <person name="Paulsen I.T."/>
            <person name="Elbourne L.D.H."/>
            <person name="Baker S.E."/>
            <person name="Magnuson J."/>
            <person name="LaBoissiere S."/>
            <person name="Clutterbuck A.J."/>
            <person name="Martinez D."/>
            <person name="Wogulis M."/>
            <person name="de Leon A.L."/>
            <person name="Rey M.W."/>
            <person name="Tsang A."/>
        </authorList>
    </citation>
    <scope>NUCLEOTIDE SEQUENCE [LARGE SCALE GENOMIC DNA]</scope>
    <source>
        <strain evidence="3">ATCC 42464 / BCRC 31852 / DSM 1799</strain>
    </source>
</reference>
<evidence type="ECO:0000313" key="2">
    <source>
        <dbReference type="EMBL" id="AEO56173.1"/>
    </source>
</evidence>
<accession>G2Q870</accession>
<evidence type="ECO:0000313" key="3">
    <source>
        <dbReference type="Proteomes" id="UP000007322"/>
    </source>
</evidence>
<dbReference type="KEGG" id="mtm:MYCTH_2125134"/>
<name>G2Q870_THET4</name>
<protein>
    <submittedName>
        <fullName evidence="2">Uncharacterized protein</fullName>
    </submittedName>
</protein>
<organism evidence="2 3">
    <name type="scientific">Thermothelomyces thermophilus (strain ATCC 42464 / BCRC 31852 / DSM 1799)</name>
    <name type="common">Sporotrichum thermophile</name>
    <dbReference type="NCBI Taxonomy" id="573729"/>
    <lineage>
        <taxon>Eukaryota</taxon>
        <taxon>Fungi</taxon>
        <taxon>Dikarya</taxon>
        <taxon>Ascomycota</taxon>
        <taxon>Pezizomycotina</taxon>
        <taxon>Sordariomycetes</taxon>
        <taxon>Sordariomycetidae</taxon>
        <taxon>Sordariales</taxon>
        <taxon>Chaetomiaceae</taxon>
        <taxon>Thermothelomyces</taxon>
    </lineage>
</organism>
<dbReference type="HOGENOM" id="CLU_1760049_0_0_1"/>